<dbReference type="EMBL" id="CAJJDO010000031">
    <property type="protein sequence ID" value="CAD8157804.1"/>
    <property type="molecule type" value="Genomic_DNA"/>
</dbReference>
<organism evidence="2 3">
    <name type="scientific">Paramecium pentaurelia</name>
    <dbReference type="NCBI Taxonomy" id="43138"/>
    <lineage>
        <taxon>Eukaryota</taxon>
        <taxon>Sar</taxon>
        <taxon>Alveolata</taxon>
        <taxon>Ciliophora</taxon>
        <taxon>Intramacronucleata</taxon>
        <taxon>Oligohymenophorea</taxon>
        <taxon>Peniculida</taxon>
        <taxon>Parameciidae</taxon>
        <taxon>Paramecium</taxon>
    </lineage>
</organism>
<evidence type="ECO:0000313" key="3">
    <source>
        <dbReference type="Proteomes" id="UP000689195"/>
    </source>
</evidence>
<dbReference type="GO" id="GO:0004525">
    <property type="term" value="F:ribonuclease III activity"/>
    <property type="evidence" value="ECO:0007669"/>
    <property type="project" value="InterPro"/>
</dbReference>
<keyword evidence="3" id="KW-1185">Reference proteome</keyword>
<comment type="caution">
    <text evidence="2">The sequence shown here is derived from an EMBL/GenBank/DDBJ whole genome shotgun (WGS) entry which is preliminary data.</text>
</comment>
<dbReference type="GO" id="GO:0006396">
    <property type="term" value="P:RNA processing"/>
    <property type="evidence" value="ECO:0007669"/>
    <property type="project" value="InterPro"/>
</dbReference>
<gene>
    <name evidence="2" type="ORF">PPENT_87.1.T0310009</name>
</gene>
<dbReference type="AlphaFoldDB" id="A0A8S1U0G0"/>
<sequence>MIQNYGFIQNLLEFNNPILYQQAITFKSYQQEIMAKNRAFSIKQECNENLFEFGQQLIDFYYYEFFVNENLPNKEHKYFSSFSKIHQLRQELLNDKNLAQIAINLGLREKIKVSINNNQNSINNQKIQAQAFKAIIGAQYFDKNKDLNKLKNSIYSLYKEMINSQCNQNFPTQIIQSNPKGDFQEYLSQNPELKYQVIYETEKNILIDQPNTIHKFQLQFTNMLQPIIKQGEQKKEVEKQLYLDAIKQIKNQNKQFINETQGINNSKLPGQIRNNLQFDTQLQEIDSILMQISNQNFQNQKARQT</sequence>
<evidence type="ECO:0000313" key="2">
    <source>
        <dbReference type="EMBL" id="CAD8157804.1"/>
    </source>
</evidence>
<feature type="domain" description="RNase III" evidence="1">
    <location>
        <begin position="84"/>
        <end position="144"/>
    </location>
</feature>
<proteinExistence type="predicted"/>
<evidence type="ECO:0000259" key="1">
    <source>
        <dbReference type="PROSITE" id="PS50142"/>
    </source>
</evidence>
<dbReference type="InterPro" id="IPR000999">
    <property type="entry name" value="RNase_III_dom"/>
</dbReference>
<dbReference type="Proteomes" id="UP000689195">
    <property type="component" value="Unassembled WGS sequence"/>
</dbReference>
<dbReference type="SMART" id="SM00535">
    <property type="entry name" value="RIBOc"/>
    <property type="match status" value="1"/>
</dbReference>
<dbReference type="CDD" id="cd00593">
    <property type="entry name" value="RIBOc"/>
    <property type="match status" value="1"/>
</dbReference>
<accession>A0A8S1U0G0</accession>
<protein>
    <recommendedName>
        <fullName evidence="1">RNase III domain-containing protein</fullName>
    </recommendedName>
</protein>
<name>A0A8S1U0G0_9CILI</name>
<reference evidence="2" key="1">
    <citation type="submission" date="2021-01" db="EMBL/GenBank/DDBJ databases">
        <authorList>
            <consortium name="Genoscope - CEA"/>
            <person name="William W."/>
        </authorList>
    </citation>
    <scope>NUCLEOTIDE SEQUENCE</scope>
</reference>
<dbReference type="Pfam" id="PF14622">
    <property type="entry name" value="Ribonucleas_3_3"/>
    <property type="match status" value="1"/>
</dbReference>
<dbReference type="PROSITE" id="PS50142">
    <property type="entry name" value="RNASE_3_2"/>
    <property type="match status" value="1"/>
</dbReference>
<dbReference type="OrthoDB" id="67027at2759"/>